<dbReference type="AlphaFoldDB" id="A0A1Q4V8E7"/>
<dbReference type="GO" id="GO:0016773">
    <property type="term" value="F:phosphotransferase activity, alcohol group as acceptor"/>
    <property type="evidence" value="ECO:0007669"/>
    <property type="project" value="InterPro"/>
</dbReference>
<evidence type="ECO:0008006" key="10">
    <source>
        <dbReference type="Google" id="ProtNLM"/>
    </source>
</evidence>
<proteinExistence type="inferred from homology"/>
<dbReference type="STRING" id="1048205.AB852_15950"/>
<feature type="domain" description="Carbohydrate kinase FGGY N-terminal" evidence="6">
    <location>
        <begin position="6"/>
        <end position="248"/>
    </location>
</feature>
<evidence type="ECO:0000256" key="5">
    <source>
        <dbReference type="SAM" id="MobiDB-lite"/>
    </source>
</evidence>
<dbReference type="PROSITE" id="PS00445">
    <property type="entry name" value="FGGY_KINASES_2"/>
    <property type="match status" value="1"/>
</dbReference>
<dbReference type="RefSeq" id="WP_178391030.1">
    <property type="nucleotide sequence ID" value="NZ_LFBV01000003.1"/>
</dbReference>
<organism evidence="8 9">
    <name type="scientific">Streptomyces uncialis</name>
    <dbReference type="NCBI Taxonomy" id="1048205"/>
    <lineage>
        <taxon>Bacteria</taxon>
        <taxon>Bacillati</taxon>
        <taxon>Actinomycetota</taxon>
        <taxon>Actinomycetes</taxon>
        <taxon>Kitasatosporales</taxon>
        <taxon>Streptomycetaceae</taxon>
        <taxon>Streptomyces</taxon>
    </lineage>
</organism>
<dbReference type="Proteomes" id="UP000186455">
    <property type="component" value="Unassembled WGS sequence"/>
</dbReference>
<reference evidence="8 9" key="1">
    <citation type="submission" date="2015-06" db="EMBL/GenBank/DDBJ databases">
        <title>Cloning and characterization of the uncialamcin biosynthetic gene cluster.</title>
        <authorList>
            <person name="Yan X."/>
            <person name="Huang T."/>
            <person name="Ge H."/>
            <person name="Shen B."/>
        </authorList>
    </citation>
    <scope>NUCLEOTIDE SEQUENCE [LARGE SCALE GENOMIC DNA]</scope>
    <source>
        <strain evidence="8 9">DCA2648</strain>
    </source>
</reference>
<sequence length="524" mass="54035">MTRQAVVGIDAGTTAVKAVVLARDGEQLGWSRAPLRVTHHGDRVEQDMDEIWSAVGDTVRAAVRDAGDGVEIVAVGVTGQGDGAWLVDGTGRPCGPATIWMDGTAAARVTAWERDGRGDLVRDITGSSLFPGALPVLLEQLEADHPERLDRAAHQLNCKDWIRFRLTGEIATDASDASRTYLDVTTGTYSDALLEGLGHQRFRYLLAPVRPPHEAVGTVGAPAARATGLPEGVPVVVGLVDAVAGGVGLGAVRPGDAYLIVGTTAFAARVRQDGRGPGPEGRITLATGLGSVLECLAPMAGAPNLDWVRTVTGPDGSGWPDLERLARAAGPGAGGVLYLPYGSPQGERAPFVDPAASAAWVGMSVLTTPGQLLRAVYEGIALTLRECLGEPVTGRTLRIAGGSASSDLLCQVLADVTGRPVERSTAPELGARGVAALALVAGGAAADLDSALAALGRPAATLTFRPDPALRDLHDRQARAFAAARDALRPVWPSLRDLRSLTGAPSSPSPTTESAPAADGLESL</sequence>
<feature type="region of interest" description="Disordered" evidence="5">
    <location>
        <begin position="499"/>
        <end position="524"/>
    </location>
</feature>
<dbReference type="InterPro" id="IPR018485">
    <property type="entry name" value="FGGY_C"/>
</dbReference>
<evidence type="ECO:0000259" key="6">
    <source>
        <dbReference type="Pfam" id="PF00370"/>
    </source>
</evidence>
<dbReference type="EMBL" id="LFBV01000003">
    <property type="protein sequence ID" value="OKH94121.1"/>
    <property type="molecule type" value="Genomic_DNA"/>
</dbReference>
<dbReference type="PIRSF" id="PIRSF000538">
    <property type="entry name" value="GlpK"/>
    <property type="match status" value="1"/>
</dbReference>
<dbReference type="PANTHER" id="PTHR43095">
    <property type="entry name" value="SUGAR KINASE"/>
    <property type="match status" value="1"/>
</dbReference>
<evidence type="ECO:0000256" key="2">
    <source>
        <dbReference type="ARBA" id="ARBA00022679"/>
    </source>
</evidence>
<evidence type="ECO:0000256" key="4">
    <source>
        <dbReference type="RuleBase" id="RU003733"/>
    </source>
</evidence>
<comment type="caution">
    <text evidence="8">The sequence shown here is derived from an EMBL/GenBank/DDBJ whole genome shotgun (WGS) entry which is preliminary data.</text>
</comment>
<keyword evidence="9" id="KW-1185">Reference proteome</keyword>
<accession>A0A1Q4V8E7</accession>
<dbReference type="Pfam" id="PF00370">
    <property type="entry name" value="FGGY_N"/>
    <property type="match status" value="1"/>
</dbReference>
<evidence type="ECO:0000256" key="1">
    <source>
        <dbReference type="ARBA" id="ARBA00009156"/>
    </source>
</evidence>
<dbReference type="GO" id="GO:0016301">
    <property type="term" value="F:kinase activity"/>
    <property type="evidence" value="ECO:0007669"/>
    <property type="project" value="UniProtKB-KW"/>
</dbReference>
<name>A0A1Q4V8E7_9ACTN</name>
<dbReference type="Gene3D" id="3.30.420.40">
    <property type="match status" value="2"/>
</dbReference>
<dbReference type="SUPFAM" id="SSF53067">
    <property type="entry name" value="Actin-like ATPase domain"/>
    <property type="match status" value="2"/>
</dbReference>
<comment type="similarity">
    <text evidence="1 4">Belongs to the FGGY kinase family.</text>
</comment>
<gene>
    <name evidence="8" type="ORF">AB852_15950</name>
</gene>
<feature type="domain" description="Carbohydrate kinase FGGY C-terminal" evidence="7">
    <location>
        <begin position="324"/>
        <end position="441"/>
    </location>
</feature>
<dbReference type="InterPro" id="IPR018484">
    <property type="entry name" value="FGGY_N"/>
</dbReference>
<feature type="compositionally biased region" description="Low complexity" evidence="5">
    <location>
        <begin position="504"/>
        <end position="518"/>
    </location>
</feature>
<dbReference type="InterPro" id="IPR018483">
    <property type="entry name" value="Carb_kinase_FGGY_CS"/>
</dbReference>
<protein>
    <recommendedName>
        <fullName evidence="10">Erythritol kinase</fullName>
    </recommendedName>
</protein>
<dbReference type="InterPro" id="IPR050406">
    <property type="entry name" value="FGGY_Carb_Kinase"/>
</dbReference>
<dbReference type="PANTHER" id="PTHR43095:SF3">
    <property type="entry name" value="L-XYLULOSE_3-KETO-L-GULONATE KINASE"/>
    <property type="match status" value="1"/>
</dbReference>
<keyword evidence="2 4" id="KW-0808">Transferase</keyword>
<dbReference type="GO" id="GO:0005975">
    <property type="term" value="P:carbohydrate metabolic process"/>
    <property type="evidence" value="ECO:0007669"/>
    <property type="project" value="InterPro"/>
</dbReference>
<dbReference type="InterPro" id="IPR043129">
    <property type="entry name" value="ATPase_NBD"/>
</dbReference>
<keyword evidence="3 4" id="KW-0418">Kinase</keyword>
<evidence type="ECO:0000313" key="8">
    <source>
        <dbReference type="EMBL" id="OKH94121.1"/>
    </source>
</evidence>
<evidence type="ECO:0000256" key="3">
    <source>
        <dbReference type="ARBA" id="ARBA00022777"/>
    </source>
</evidence>
<dbReference type="Pfam" id="PF02782">
    <property type="entry name" value="FGGY_C"/>
    <property type="match status" value="1"/>
</dbReference>
<evidence type="ECO:0000313" key="9">
    <source>
        <dbReference type="Proteomes" id="UP000186455"/>
    </source>
</evidence>
<dbReference type="InterPro" id="IPR000577">
    <property type="entry name" value="Carb_kinase_FGGY"/>
</dbReference>
<evidence type="ECO:0000259" key="7">
    <source>
        <dbReference type="Pfam" id="PF02782"/>
    </source>
</evidence>